<accession>A0ABD0V1B3</accession>
<comment type="caution">
    <text evidence="1">The sequence shown here is derived from an EMBL/GenBank/DDBJ whole genome shotgun (WGS) entry which is preliminary data.</text>
</comment>
<proteinExistence type="predicted"/>
<organism evidence="1 2">
    <name type="scientific">Dendrobium thyrsiflorum</name>
    <name type="common">Pinecone-like raceme dendrobium</name>
    <name type="synonym">Orchid</name>
    <dbReference type="NCBI Taxonomy" id="117978"/>
    <lineage>
        <taxon>Eukaryota</taxon>
        <taxon>Viridiplantae</taxon>
        <taxon>Streptophyta</taxon>
        <taxon>Embryophyta</taxon>
        <taxon>Tracheophyta</taxon>
        <taxon>Spermatophyta</taxon>
        <taxon>Magnoliopsida</taxon>
        <taxon>Liliopsida</taxon>
        <taxon>Asparagales</taxon>
        <taxon>Orchidaceae</taxon>
        <taxon>Epidendroideae</taxon>
        <taxon>Malaxideae</taxon>
        <taxon>Dendrobiinae</taxon>
        <taxon>Dendrobium</taxon>
    </lineage>
</organism>
<protein>
    <submittedName>
        <fullName evidence="1">Uncharacterized protein</fullName>
    </submittedName>
</protein>
<dbReference type="AlphaFoldDB" id="A0ABD0V1B3"/>
<reference evidence="1 2" key="1">
    <citation type="journal article" date="2024" name="Plant Biotechnol. J.">
        <title>Dendrobium thyrsiflorum genome and its molecular insights into genes involved in important horticultural traits.</title>
        <authorList>
            <person name="Chen B."/>
            <person name="Wang J.Y."/>
            <person name="Zheng P.J."/>
            <person name="Li K.L."/>
            <person name="Liang Y.M."/>
            <person name="Chen X.F."/>
            <person name="Zhang C."/>
            <person name="Zhao X."/>
            <person name="He X."/>
            <person name="Zhang G.Q."/>
            <person name="Liu Z.J."/>
            <person name="Xu Q."/>
        </authorList>
    </citation>
    <scope>NUCLEOTIDE SEQUENCE [LARGE SCALE GENOMIC DNA]</scope>
    <source>
        <strain evidence="1">GZMU011</strain>
    </source>
</reference>
<evidence type="ECO:0000313" key="1">
    <source>
        <dbReference type="EMBL" id="KAL0918835.1"/>
    </source>
</evidence>
<name>A0ABD0V1B3_DENTH</name>
<gene>
    <name evidence="1" type="ORF">M5K25_010876</name>
</gene>
<evidence type="ECO:0000313" key="2">
    <source>
        <dbReference type="Proteomes" id="UP001552299"/>
    </source>
</evidence>
<sequence length="211" mass="22821">MAPGCHAAQQDPSDQVAKTAGLCGILGSIRLEPRVLTGLTPRGKRRLDLAGGGGTGFEGLEVVGRRPTAEASSFLPVRKTPPPPSSLPVLCDTQPDLSLLFSVYTSQVSTPSVQADADSVASAEGLRLCSRYLAPAGRASFMTAEICLSQKKEKSFNVEVHCFMGMRRSLNLLHRSFKWARLGQLETNAIRVLQMFDPSYNQHSLDGKQTY</sequence>
<keyword evidence="2" id="KW-1185">Reference proteome</keyword>
<dbReference type="EMBL" id="JANQDX010000009">
    <property type="protein sequence ID" value="KAL0918835.1"/>
    <property type="molecule type" value="Genomic_DNA"/>
</dbReference>
<dbReference type="Proteomes" id="UP001552299">
    <property type="component" value="Unassembled WGS sequence"/>
</dbReference>